<name>A0A3A8QIB3_9BACT</name>
<evidence type="ECO:0000259" key="1">
    <source>
        <dbReference type="Pfam" id="PF12476"/>
    </source>
</evidence>
<gene>
    <name evidence="3" type="ORF">D7X96_17340</name>
</gene>
<dbReference type="PANTHER" id="PTHR43581">
    <property type="entry name" value="ATP/GTP PHOSPHATASE"/>
    <property type="match status" value="1"/>
</dbReference>
<dbReference type="InterPro" id="IPR027417">
    <property type="entry name" value="P-loop_NTPase"/>
</dbReference>
<dbReference type="RefSeq" id="WP_121770235.1">
    <property type="nucleotide sequence ID" value="NZ_RAWM01000041.1"/>
</dbReference>
<keyword evidence="4" id="KW-1185">Reference proteome</keyword>
<accession>A0A3A8QIB3</accession>
<dbReference type="EMBL" id="RAWM01000041">
    <property type="protein sequence ID" value="RKH68446.1"/>
    <property type="molecule type" value="Genomic_DNA"/>
</dbReference>
<dbReference type="SUPFAM" id="SSF52540">
    <property type="entry name" value="P-loop containing nucleoside triphosphate hydrolases"/>
    <property type="match status" value="1"/>
</dbReference>
<dbReference type="Pfam" id="PF12476">
    <property type="entry name" value="DUF3696"/>
    <property type="match status" value="1"/>
</dbReference>
<feature type="domain" description="ATPase AAA-type core" evidence="2">
    <location>
        <begin position="24"/>
        <end position="376"/>
    </location>
</feature>
<dbReference type="InterPro" id="IPR051396">
    <property type="entry name" value="Bact_Antivir_Def_Nuclease"/>
</dbReference>
<dbReference type="Proteomes" id="UP000282656">
    <property type="component" value="Unassembled WGS sequence"/>
</dbReference>
<evidence type="ECO:0000313" key="4">
    <source>
        <dbReference type="Proteomes" id="UP000282656"/>
    </source>
</evidence>
<dbReference type="Gene3D" id="3.40.50.300">
    <property type="entry name" value="P-loop containing nucleotide triphosphate hydrolases"/>
    <property type="match status" value="1"/>
</dbReference>
<dbReference type="InterPro" id="IPR022532">
    <property type="entry name" value="DUF3696"/>
</dbReference>
<dbReference type="GO" id="GO:0005524">
    <property type="term" value="F:ATP binding"/>
    <property type="evidence" value="ECO:0007669"/>
    <property type="project" value="InterPro"/>
</dbReference>
<dbReference type="PANTHER" id="PTHR43581:SF2">
    <property type="entry name" value="EXCINUCLEASE ATPASE SUBUNIT"/>
    <property type="match status" value="1"/>
</dbReference>
<dbReference type="AlphaFoldDB" id="A0A3A8QIB3"/>
<dbReference type="Pfam" id="PF13304">
    <property type="entry name" value="AAA_21"/>
    <property type="match status" value="1"/>
</dbReference>
<evidence type="ECO:0000259" key="2">
    <source>
        <dbReference type="Pfam" id="PF13304"/>
    </source>
</evidence>
<feature type="domain" description="DUF3696" evidence="1">
    <location>
        <begin position="389"/>
        <end position="434"/>
    </location>
</feature>
<dbReference type="OrthoDB" id="3322489at2"/>
<protein>
    <submittedName>
        <fullName evidence="3">DUF3696 domain-containing protein</fullName>
    </submittedName>
</protein>
<dbReference type="GO" id="GO:0016887">
    <property type="term" value="F:ATP hydrolysis activity"/>
    <property type="evidence" value="ECO:0007669"/>
    <property type="project" value="InterPro"/>
</dbReference>
<comment type="caution">
    <text evidence="3">The sequence shown here is derived from an EMBL/GenBank/DDBJ whole genome shotgun (WGS) entry which is preliminary data.</text>
</comment>
<dbReference type="InterPro" id="IPR003959">
    <property type="entry name" value="ATPase_AAA_core"/>
</dbReference>
<evidence type="ECO:0000313" key="3">
    <source>
        <dbReference type="EMBL" id="RKH68446.1"/>
    </source>
</evidence>
<reference evidence="4" key="1">
    <citation type="submission" date="2018-09" db="EMBL/GenBank/DDBJ databases">
        <authorList>
            <person name="Livingstone P.G."/>
            <person name="Whitworth D.E."/>
        </authorList>
    </citation>
    <scope>NUCLEOTIDE SEQUENCE [LARGE SCALE GENOMIC DNA]</scope>
    <source>
        <strain evidence="4">AB047A</strain>
    </source>
</reference>
<sequence>MFKKLHLQNFKAWKDTGDIQLAPLTMFFGTNSSGKTSIQQFLLLLQQTAQSRDRKRVLNLGDENTPVDMGTFPEILFRQDPAALLRFNMEWGVRTQEKGEVDTVSFEALIGQEDAQSTRIEVKQLIYRLKTLQSTQGIGMARRTHGPGYELLLENVGFDRAGTAREALSAPIHFYGFPHEAEAHYKFLGDLDSLALELEDQLDAIQYLGPLRQPPHRTYLWSGEAPESVGDDGSLAVAALLASNERSIQVEGHPARPFAQLIAERLVSMGLLDSFEVRPIAPHRKEYEVFVRTPGSPMAVRLPDVGFGVSQVMPVLLQCFYTEPGSTLLFEQPELHLHPKAQTELADVFIDAIHASEDGQPRNIQLLIESHSEHLLRRIQRRIAEGKLRPEETALYFCSPGPDGSRIEKLKLDEYGNIINWPKDFFGDDMGDLVAMTEAAMKRQQEQDPQ</sequence>
<dbReference type="PIRSF" id="PIRSF034888">
    <property type="entry name" value="P-loop_UCP034888"/>
    <property type="match status" value="1"/>
</dbReference>
<organism evidence="3 4">
    <name type="scientific">Corallococcus interemptor</name>
    <dbReference type="NCBI Taxonomy" id="2316720"/>
    <lineage>
        <taxon>Bacteria</taxon>
        <taxon>Pseudomonadati</taxon>
        <taxon>Myxococcota</taxon>
        <taxon>Myxococcia</taxon>
        <taxon>Myxococcales</taxon>
        <taxon>Cystobacterineae</taxon>
        <taxon>Myxococcaceae</taxon>
        <taxon>Corallococcus</taxon>
    </lineage>
</organism>
<dbReference type="InterPro" id="IPR014592">
    <property type="entry name" value="P-loop_UCP034888"/>
</dbReference>
<proteinExistence type="predicted"/>